<evidence type="ECO:0000313" key="1">
    <source>
        <dbReference type="EMBL" id="HEF25855.1"/>
    </source>
</evidence>
<comment type="caution">
    <text evidence="1">The sequence shown here is derived from an EMBL/GenBank/DDBJ whole genome shotgun (WGS) entry which is preliminary data.</text>
</comment>
<dbReference type="EMBL" id="DSIN01000019">
    <property type="protein sequence ID" value="HEF25855.1"/>
    <property type="molecule type" value="Genomic_DNA"/>
</dbReference>
<accession>A0A7C2B9A9</accession>
<dbReference type="Pfam" id="PF11367">
    <property type="entry name" value="Tail_completion_gp17"/>
    <property type="match status" value="1"/>
</dbReference>
<organism evidence="1">
    <name type="scientific">Pseudomonas graminis</name>
    <dbReference type="NCBI Taxonomy" id="158627"/>
    <lineage>
        <taxon>Bacteria</taxon>
        <taxon>Pseudomonadati</taxon>
        <taxon>Pseudomonadota</taxon>
        <taxon>Gammaproteobacteria</taxon>
        <taxon>Pseudomonadales</taxon>
        <taxon>Pseudomonadaceae</taxon>
        <taxon>Pseudomonas</taxon>
    </lineage>
</organism>
<dbReference type="InterPro" id="IPR021508">
    <property type="entry name" value="Gp17-like"/>
</dbReference>
<sequence length="122" mass="13371">MKYPPIFQVAAADPAVIALIGANPVRLYLFGMAPDKPAGTYCVWQVINGSPENYLAGRPDVEAYGLQVDVYASTAAAARAAGQAIEYAIELVARVTSYNGETRDTETMLYRYSFDVDWIVQR</sequence>
<dbReference type="AlphaFoldDB" id="A0A7C2B9A9"/>
<reference evidence="1" key="1">
    <citation type="journal article" date="2020" name="mSystems">
        <title>Genome- and Community-Level Interaction Insights into Carbon Utilization and Element Cycling Functions of Hydrothermarchaeota in Hydrothermal Sediment.</title>
        <authorList>
            <person name="Zhou Z."/>
            <person name="Liu Y."/>
            <person name="Xu W."/>
            <person name="Pan J."/>
            <person name="Luo Z.H."/>
            <person name="Li M."/>
        </authorList>
    </citation>
    <scope>NUCLEOTIDE SEQUENCE [LARGE SCALE GENOMIC DNA]</scope>
    <source>
        <strain evidence="1">SpSt-200</strain>
    </source>
</reference>
<name>A0A7C2B9A9_9PSED</name>
<protein>
    <submittedName>
        <fullName evidence="1">DUF3168 domain-containing protein</fullName>
    </submittedName>
</protein>
<proteinExistence type="predicted"/>
<gene>
    <name evidence="1" type="ORF">ENP23_08765</name>
</gene>